<dbReference type="InterPro" id="IPR039426">
    <property type="entry name" value="TonB-dep_rcpt-like"/>
</dbReference>
<reference evidence="12" key="1">
    <citation type="journal article" date="2020" name="Int. J. Syst. Evol. Microbiol.">
        <title>Aquipluma nitroreducens gen. nov. sp. nov., a novel facultatively anaerobic bacterium isolated from a freshwater lake.</title>
        <authorList>
            <person name="Watanabe M."/>
            <person name="Kojima H."/>
            <person name="Fukui M."/>
        </authorList>
    </citation>
    <scope>NUCLEOTIDE SEQUENCE</scope>
    <source>
        <strain evidence="12">MeG22</strain>
    </source>
</reference>
<comment type="similarity">
    <text evidence="8 9">Belongs to the TonB-dependent receptor family.</text>
</comment>
<dbReference type="InterPro" id="IPR037066">
    <property type="entry name" value="Plug_dom_sf"/>
</dbReference>
<name>A0A5K7S3F3_9BACT</name>
<dbReference type="Pfam" id="PF13715">
    <property type="entry name" value="CarbopepD_reg_2"/>
    <property type="match status" value="1"/>
</dbReference>
<evidence type="ECO:0000256" key="4">
    <source>
        <dbReference type="ARBA" id="ARBA00022692"/>
    </source>
</evidence>
<comment type="subcellular location">
    <subcellularLocation>
        <location evidence="1 8">Cell outer membrane</location>
        <topology evidence="1 8">Multi-pass membrane protein</topology>
    </subcellularLocation>
</comment>
<dbReference type="InterPro" id="IPR012910">
    <property type="entry name" value="Plug_dom"/>
</dbReference>
<dbReference type="Gene3D" id="2.40.170.20">
    <property type="entry name" value="TonB-dependent receptor, beta-barrel domain"/>
    <property type="match status" value="1"/>
</dbReference>
<keyword evidence="2 8" id="KW-0813">Transport</keyword>
<proteinExistence type="inferred from homology"/>
<keyword evidence="4 8" id="KW-0812">Transmembrane</keyword>
<dbReference type="InterPro" id="IPR023996">
    <property type="entry name" value="TonB-dep_OMP_SusC/RagA"/>
</dbReference>
<evidence type="ECO:0000256" key="1">
    <source>
        <dbReference type="ARBA" id="ARBA00004571"/>
    </source>
</evidence>
<dbReference type="InterPro" id="IPR000531">
    <property type="entry name" value="Beta-barrel_TonB"/>
</dbReference>
<evidence type="ECO:0000256" key="8">
    <source>
        <dbReference type="PROSITE-ProRule" id="PRU01360"/>
    </source>
</evidence>
<dbReference type="SUPFAM" id="SSF49464">
    <property type="entry name" value="Carboxypeptidase regulatory domain-like"/>
    <property type="match status" value="1"/>
</dbReference>
<dbReference type="Proteomes" id="UP001193389">
    <property type="component" value="Chromosome"/>
</dbReference>
<dbReference type="PROSITE" id="PS52016">
    <property type="entry name" value="TONB_DEPENDENT_REC_3"/>
    <property type="match status" value="1"/>
</dbReference>
<evidence type="ECO:0000256" key="2">
    <source>
        <dbReference type="ARBA" id="ARBA00022448"/>
    </source>
</evidence>
<evidence type="ECO:0000256" key="7">
    <source>
        <dbReference type="ARBA" id="ARBA00023237"/>
    </source>
</evidence>
<dbReference type="FunFam" id="2.60.40.1120:FF:000003">
    <property type="entry name" value="Outer membrane protein Omp121"/>
    <property type="match status" value="1"/>
</dbReference>
<gene>
    <name evidence="12" type="ORF">AQPE_0209</name>
</gene>
<dbReference type="InterPro" id="IPR036942">
    <property type="entry name" value="Beta-barrel_TonB_sf"/>
</dbReference>
<evidence type="ECO:0000313" key="12">
    <source>
        <dbReference type="EMBL" id="BBE16072.1"/>
    </source>
</evidence>
<sequence>MKLTAFLVLILVIDVSASLYSQNSKVSVKVENGTLSEIFNKIEEQSEYRFFYQNEQIRDVERKSIDVNNKNILELVSDLLGSTDLTYKIVDRNIIIFPSSVKNNIDNAFQQQKSISGKVTDSSGGSLPGVSVVIKGTTTGTITDANGNYSLSNIPANATLQFSFVGMKTQEIVAESKTSINVMLVEEAFGIDEVVAVGYGTLKRSDLTGSVASVSSMNLKKGVVFSTEQLLQGKVSGLSVIQSSGDPTSTASLRLRGGTSLSASNGPLVVVDGISGVDFNTIQPSEIISIDVLKDASACAIYGSRGANGVIIVTTNSTHKGKTVKYDGYYAMGKVAKNVDLLSASQWRKYVKDNNSVGAVDYGGDTDWQKSIQQTSVVKSQTVSFSNNGEDGGSRVSLNYLNNKGAIITSGLERIGASLSGHQYALNKKLRLEAGIHSTFDKKNEINVGILNTIDFSIFQRAFNLNPTIPIRNANGEFSNISGVSYENPVEILTNRTSDNSQQRMFGYGKVELEIIKGLKGVINASYEYNSIQNRLYIPTYAVIIGQTDNGRADRSLTDFSNKQLESYLTYDIKFNGENKLNVLAGYSYLDHTYEGFGAQRRSFDTDAFSYNNLGSGQDIRATDVSSFKGRSNLISFYGRANYNYNNKYLATASLRKDGSSRFGANNKWGLFPSASLAWRISEESFMKNYSGWLDNLKLRAGYGITGNQDGIGEYKSLSLIGAGGAPYYDAETSSWKQSYGIIQNDNPDLKWESTAQLNFGIDFSVFKFINGSFEIYSKKTSNLLYTYEVPQPPYLYGTILANVGDLSNKGVELTLNANLLKKTHLSWNATLTLSHNVQKIEKLSNQTYQTDAIYSGSLHGLPGMSGQYAQVIKEGYAVGTFWGPKSIGLDKDGAIMYANNGIAQDLGNAQPKYNVGLSTDLNYKRFDFQIATYGMFGQKVLNATNMVLSDPNRMPLNNVTNSSLTSGITSNASFSSQWIEDASFLRLQNVTLGYTIDTEKIGIEKCRIYFTGENLFVLTKYSGIDPEVNIDGLDHPGMDVYNYYPKTRTISIGVNLSF</sequence>
<keyword evidence="7 8" id="KW-0998">Cell outer membrane</keyword>
<dbReference type="AlphaFoldDB" id="A0A5K7S3F3"/>
<keyword evidence="13" id="KW-1185">Reference proteome</keyword>
<evidence type="ECO:0000259" key="10">
    <source>
        <dbReference type="Pfam" id="PF00593"/>
    </source>
</evidence>
<accession>A0A5K7S3F3</accession>
<dbReference type="InterPro" id="IPR008969">
    <property type="entry name" value="CarboxyPept-like_regulatory"/>
</dbReference>
<feature type="domain" description="TonB-dependent receptor-like beta-barrel" evidence="10">
    <location>
        <begin position="473"/>
        <end position="1016"/>
    </location>
</feature>
<dbReference type="EMBL" id="AP018694">
    <property type="protein sequence ID" value="BBE16072.1"/>
    <property type="molecule type" value="Genomic_DNA"/>
</dbReference>
<keyword evidence="5 9" id="KW-0798">TonB box</keyword>
<dbReference type="NCBIfam" id="TIGR04057">
    <property type="entry name" value="SusC_RagA_signa"/>
    <property type="match status" value="1"/>
</dbReference>
<dbReference type="Pfam" id="PF00593">
    <property type="entry name" value="TonB_dep_Rec_b-barrel"/>
    <property type="match status" value="1"/>
</dbReference>
<organism evidence="12 13">
    <name type="scientific">Aquipluma nitroreducens</name>
    <dbReference type="NCBI Taxonomy" id="2010828"/>
    <lineage>
        <taxon>Bacteria</taxon>
        <taxon>Pseudomonadati</taxon>
        <taxon>Bacteroidota</taxon>
        <taxon>Bacteroidia</taxon>
        <taxon>Marinilabiliales</taxon>
        <taxon>Prolixibacteraceae</taxon>
        <taxon>Aquipluma</taxon>
    </lineage>
</organism>
<feature type="domain" description="TonB-dependent receptor plug" evidence="11">
    <location>
        <begin position="204"/>
        <end position="310"/>
    </location>
</feature>
<dbReference type="KEGG" id="anf:AQPE_0209"/>
<evidence type="ECO:0000256" key="6">
    <source>
        <dbReference type="ARBA" id="ARBA00023136"/>
    </source>
</evidence>
<protein>
    <submittedName>
        <fullName evidence="12">SusC, outer membrane protein</fullName>
    </submittedName>
</protein>
<dbReference type="NCBIfam" id="TIGR04056">
    <property type="entry name" value="OMP_RagA_SusC"/>
    <property type="match status" value="1"/>
</dbReference>
<evidence type="ECO:0000256" key="3">
    <source>
        <dbReference type="ARBA" id="ARBA00022452"/>
    </source>
</evidence>
<dbReference type="GO" id="GO:0009279">
    <property type="term" value="C:cell outer membrane"/>
    <property type="evidence" value="ECO:0007669"/>
    <property type="project" value="UniProtKB-SubCell"/>
</dbReference>
<dbReference type="Gene3D" id="2.170.130.10">
    <property type="entry name" value="TonB-dependent receptor, plug domain"/>
    <property type="match status" value="1"/>
</dbReference>
<evidence type="ECO:0000256" key="5">
    <source>
        <dbReference type="ARBA" id="ARBA00023077"/>
    </source>
</evidence>
<keyword evidence="6 8" id="KW-0472">Membrane</keyword>
<dbReference type="Pfam" id="PF07715">
    <property type="entry name" value="Plug"/>
    <property type="match status" value="1"/>
</dbReference>
<dbReference type="Gene3D" id="2.60.40.1120">
    <property type="entry name" value="Carboxypeptidase-like, regulatory domain"/>
    <property type="match status" value="1"/>
</dbReference>
<dbReference type="SUPFAM" id="SSF56935">
    <property type="entry name" value="Porins"/>
    <property type="match status" value="1"/>
</dbReference>
<evidence type="ECO:0000256" key="9">
    <source>
        <dbReference type="RuleBase" id="RU003357"/>
    </source>
</evidence>
<dbReference type="InterPro" id="IPR023997">
    <property type="entry name" value="TonB-dep_OMP_SusC/RagA_CS"/>
</dbReference>
<evidence type="ECO:0000313" key="13">
    <source>
        <dbReference type="Proteomes" id="UP001193389"/>
    </source>
</evidence>
<evidence type="ECO:0000259" key="11">
    <source>
        <dbReference type="Pfam" id="PF07715"/>
    </source>
</evidence>
<keyword evidence="3 8" id="KW-1134">Transmembrane beta strand</keyword>